<keyword evidence="9 10" id="KW-0961">Cell wall biogenesis/degradation</keyword>
<sequence>MSETSMAPARSRPFVLLAAGGTGGHLFPAQALASVLQSRGIRVELATDERAAAYAGDFPAEAVHVIPSATPSRRSIPVAIKAALTLARGIWKARALARQIRPDVVVGFGGYPSVPPLLGASFAGIPTIIHEQNAVLGRANRFLAPRATAIATGFATVGGLTDGLKGKATQTGNPIRPAVLEAARKPFVPVAEDGVLHLLVTGGSQGARVMSDIVPAAIERLTAADRGRLSIVQQARAEDVARVAETYRTLGIQADIAPFFKDLPARIADAHLVIGRAGASTVAELAIIGRPSILVPLPGALDQDQAANAATLGKLGAATVILQDAFTPERLAHEISQRLVAPGLLTQAAEAAKSAGIPDSAQRLADLVVRVGHIDSAPEIRP</sequence>
<dbReference type="SUPFAM" id="SSF53756">
    <property type="entry name" value="UDP-Glycosyltransferase/glycogen phosphorylase"/>
    <property type="match status" value="1"/>
</dbReference>
<keyword evidence="8 10" id="KW-0131">Cell cycle</keyword>
<evidence type="ECO:0000256" key="10">
    <source>
        <dbReference type="HAMAP-Rule" id="MF_00033"/>
    </source>
</evidence>
<evidence type="ECO:0000256" key="5">
    <source>
        <dbReference type="ARBA" id="ARBA00022960"/>
    </source>
</evidence>
<dbReference type="AlphaFoldDB" id="A0A2V3U0I6"/>
<dbReference type="GO" id="GO:0005886">
    <property type="term" value="C:plasma membrane"/>
    <property type="evidence" value="ECO:0007669"/>
    <property type="project" value="UniProtKB-SubCell"/>
</dbReference>
<comment type="function">
    <text evidence="10">Cell wall formation. Catalyzes the transfer of a GlcNAc subunit on undecaprenyl-pyrophosphoryl-MurNAc-pentapeptide (lipid intermediate I) to form undecaprenyl-pyrophosphoryl-MurNAc-(pentapeptide)GlcNAc (lipid intermediate II).</text>
</comment>
<feature type="domain" description="Glycosyltransferase family 28 N-terminal" evidence="11">
    <location>
        <begin position="15"/>
        <end position="151"/>
    </location>
</feature>
<dbReference type="InterPro" id="IPR007235">
    <property type="entry name" value="Glyco_trans_28_C"/>
</dbReference>
<dbReference type="PANTHER" id="PTHR21015:SF22">
    <property type="entry name" value="GLYCOSYLTRANSFERASE"/>
    <property type="match status" value="1"/>
</dbReference>
<evidence type="ECO:0000313" key="14">
    <source>
        <dbReference type="Proteomes" id="UP000248021"/>
    </source>
</evidence>
<dbReference type="GO" id="GO:0005975">
    <property type="term" value="P:carbohydrate metabolic process"/>
    <property type="evidence" value="ECO:0007669"/>
    <property type="project" value="InterPro"/>
</dbReference>
<feature type="binding site" evidence="10">
    <location>
        <position position="204"/>
    </location>
    <ligand>
        <name>UDP-N-acetyl-alpha-D-glucosamine</name>
        <dbReference type="ChEBI" id="CHEBI:57705"/>
    </ligand>
</feature>
<dbReference type="GO" id="GO:0009252">
    <property type="term" value="P:peptidoglycan biosynthetic process"/>
    <property type="evidence" value="ECO:0007669"/>
    <property type="project" value="UniProtKB-UniRule"/>
</dbReference>
<evidence type="ECO:0000256" key="8">
    <source>
        <dbReference type="ARBA" id="ARBA00023306"/>
    </source>
</evidence>
<dbReference type="UniPathway" id="UPA00219"/>
<comment type="similarity">
    <text evidence="10">Belongs to the glycosyltransferase 28 family. MurG subfamily.</text>
</comment>
<comment type="catalytic activity">
    <reaction evidence="10">
        <text>di-trans,octa-cis-undecaprenyl diphospho-N-acetyl-alpha-D-muramoyl-L-alanyl-D-glutamyl-meso-2,6-diaminopimeloyl-D-alanyl-D-alanine + UDP-N-acetyl-alpha-D-glucosamine = di-trans,octa-cis-undecaprenyl diphospho-[N-acetyl-alpha-D-glucosaminyl-(1-&gt;4)]-N-acetyl-alpha-D-muramoyl-L-alanyl-D-glutamyl-meso-2,6-diaminopimeloyl-D-alanyl-D-alanine + UDP + H(+)</text>
        <dbReference type="Rhea" id="RHEA:31227"/>
        <dbReference type="ChEBI" id="CHEBI:15378"/>
        <dbReference type="ChEBI" id="CHEBI:57705"/>
        <dbReference type="ChEBI" id="CHEBI:58223"/>
        <dbReference type="ChEBI" id="CHEBI:61387"/>
        <dbReference type="ChEBI" id="CHEBI:61388"/>
        <dbReference type="EC" id="2.4.1.227"/>
    </reaction>
</comment>
<evidence type="ECO:0000256" key="4">
    <source>
        <dbReference type="ARBA" id="ARBA00022679"/>
    </source>
</evidence>
<evidence type="ECO:0000256" key="7">
    <source>
        <dbReference type="ARBA" id="ARBA00023136"/>
    </source>
</evidence>
<evidence type="ECO:0000259" key="11">
    <source>
        <dbReference type="Pfam" id="PF03033"/>
    </source>
</evidence>
<accession>A0A2V3U0I6</accession>
<keyword evidence="1 10" id="KW-1003">Cell membrane</keyword>
<dbReference type="GO" id="GO:0050511">
    <property type="term" value="F:undecaprenyldiphospho-muramoylpentapeptide beta-N-acetylglucosaminyltransferase activity"/>
    <property type="evidence" value="ECO:0007669"/>
    <property type="project" value="UniProtKB-UniRule"/>
</dbReference>
<dbReference type="GO" id="GO:0051301">
    <property type="term" value="P:cell division"/>
    <property type="evidence" value="ECO:0007669"/>
    <property type="project" value="UniProtKB-KW"/>
</dbReference>
<feature type="binding site" evidence="10">
    <location>
        <position position="305"/>
    </location>
    <ligand>
        <name>UDP-N-acetyl-alpha-D-glucosamine</name>
        <dbReference type="ChEBI" id="CHEBI:57705"/>
    </ligand>
</feature>
<evidence type="ECO:0000259" key="12">
    <source>
        <dbReference type="Pfam" id="PF04101"/>
    </source>
</evidence>
<keyword evidence="4 10" id="KW-0808">Transferase</keyword>
<feature type="binding site" evidence="10">
    <location>
        <begin position="22"/>
        <end position="24"/>
    </location>
    <ligand>
        <name>UDP-N-acetyl-alpha-D-glucosamine</name>
        <dbReference type="ChEBI" id="CHEBI:57705"/>
    </ligand>
</feature>
<dbReference type="NCBIfam" id="TIGR01133">
    <property type="entry name" value="murG"/>
    <property type="match status" value="1"/>
</dbReference>
<evidence type="ECO:0000313" key="13">
    <source>
        <dbReference type="EMBL" id="PXW55814.1"/>
    </source>
</evidence>
<comment type="caution">
    <text evidence="13">The sequence shown here is derived from an EMBL/GenBank/DDBJ whole genome shotgun (WGS) entry which is preliminary data.</text>
</comment>
<evidence type="ECO:0000256" key="6">
    <source>
        <dbReference type="ARBA" id="ARBA00022984"/>
    </source>
</evidence>
<name>A0A2V3U0I6_9HYPH</name>
<keyword evidence="3 10" id="KW-0328">Glycosyltransferase</keyword>
<comment type="caution">
    <text evidence="10">Lacks conserved residue(s) required for the propagation of feature annotation.</text>
</comment>
<dbReference type="InterPro" id="IPR006009">
    <property type="entry name" value="GlcNAc_MurG"/>
</dbReference>
<proteinExistence type="inferred from homology"/>
<keyword evidence="5 10" id="KW-0133">Cell shape</keyword>
<dbReference type="CDD" id="cd03785">
    <property type="entry name" value="GT28_MurG"/>
    <property type="match status" value="1"/>
</dbReference>
<feature type="binding site" evidence="10">
    <location>
        <position position="176"/>
    </location>
    <ligand>
        <name>UDP-N-acetyl-alpha-D-glucosamine</name>
        <dbReference type="ChEBI" id="CHEBI:57705"/>
    </ligand>
</feature>
<dbReference type="Proteomes" id="UP000248021">
    <property type="component" value="Unassembled WGS sequence"/>
</dbReference>
<comment type="subcellular location">
    <subcellularLocation>
        <location evidence="10">Cell membrane</location>
        <topology evidence="10">Peripheral membrane protein</topology>
        <orientation evidence="10">Cytoplasmic side</orientation>
    </subcellularLocation>
</comment>
<dbReference type="EC" id="2.4.1.227" evidence="10"/>
<evidence type="ECO:0000256" key="3">
    <source>
        <dbReference type="ARBA" id="ARBA00022676"/>
    </source>
</evidence>
<dbReference type="InterPro" id="IPR004276">
    <property type="entry name" value="GlycoTrans_28_N"/>
</dbReference>
<dbReference type="Pfam" id="PF03033">
    <property type="entry name" value="Glyco_transf_28"/>
    <property type="match status" value="1"/>
</dbReference>
<keyword evidence="7 10" id="KW-0472">Membrane</keyword>
<dbReference type="PANTHER" id="PTHR21015">
    <property type="entry name" value="UDP-N-ACETYLGLUCOSAMINE--N-ACETYLMURAMYL-(PENTAPEPTIDE) PYROPHOSPHORYL-UNDECAPRENOL N-ACETYLGLUCOSAMINE TRANSFERASE 1"/>
    <property type="match status" value="1"/>
</dbReference>
<dbReference type="EMBL" id="QJJK01000009">
    <property type="protein sequence ID" value="PXW55814.1"/>
    <property type="molecule type" value="Genomic_DNA"/>
</dbReference>
<keyword evidence="14" id="KW-1185">Reference proteome</keyword>
<dbReference type="GO" id="GO:0008360">
    <property type="term" value="P:regulation of cell shape"/>
    <property type="evidence" value="ECO:0007669"/>
    <property type="project" value="UniProtKB-KW"/>
</dbReference>
<feature type="domain" description="Glycosyl transferase family 28 C-terminal" evidence="12">
    <location>
        <begin position="198"/>
        <end position="363"/>
    </location>
</feature>
<dbReference type="GO" id="GO:0071555">
    <property type="term" value="P:cell wall organization"/>
    <property type="evidence" value="ECO:0007669"/>
    <property type="project" value="UniProtKB-KW"/>
</dbReference>
<dbReference type="Gene3D" id="3.40.50.2000">
    <property type="entry name" value="Glycogen Phosphorylase B"/>
    <property type="match status" value="2"/>
</dbReference>
<dbReference type="Pfam" id="PF04101">
    <property type="entry name" value="Glyco_tran_28_C"/>
    <property type="match status" value="1"/>
</dbReference>
<protein>
    <recommendedName>
        <fullName evidence="10">UDP-N-acetylglucosamine--N-acetylmuramyl-(pentapeptide) pyrophosphoryl-undecaprenol N-acetylglucosamine transferase</fullName>
        <ecNumber evidence="10">2.4.1.227</ecNumber>
    </recommendedName>
    <alternativeName>
        <fullName evidence="10">Undecaprenyl-PP-MurNAc-pentapeptide-UDPGlcNAc GlcNAc transferase</fullName>
    </alternativeName>
</protein>
<gene>
    <name evidence="10" type="primary">murG</name>
    <name evidence="13" type="ORF">C7450_109226</name>
</gene>
<dbReference type="HAMAP" id="MF_00033">
    <property type="entry name" value="MurG"/>
    <property type="match status" value="1"/>
</dbReference>
<evidence type="ECO:0000256" key="9">
    <source>
        <dbReference type="ARBA" id="ARBA00023316"/>
    </source>
</evidence>
<reference evidence="13 14" key="1">
    <citation type="submission" date="2018-05" db="EMBL/GenBank/DDBJ databases">
        <title>Genomic Encyclopedia of Type Strains, Phase IV (KMG-IV): sequencing the most valuable type-strain genomes for metagenomic binning, comparative biology and taxonomic classification.</title>
        <authorList>
            <person name="Goeker M."/>
        </authorList>
    </citation>
    <scope>NUCLEOTIDE SEQUENCE [LARGE SCALE GENOMIC DNA]</scope>
    <source>
        <strain evidence="13 14">DSM 6462</strain>
    </source>
</reference>
<keyword evidence="2 10" id="KW-0132">Cell division</keyword>
<organism evidence="13 14">
    <name type="scientific">Chelatococcus asaccharovorans</name>
    <dbReference type="NCBI Taxonomy" id="28210"/>
    <lineage>
        <taxon>Bacteria</taxon>
        <taxon>Pseudomonadati</taxon>
        <taxon>Pseudomonadota</taxon>
        <taxon>Alphaproteobacteria</taxon>
        <taxon>Hyphomicrobiales</taxon>
        <taxon>Chelatococcaceae</taxon>
        <taxon>Chelatococcus</taxon>
    </lineage>
</organism>
<feature type="binding site" evidence="10">
    <location>
        <position position="133"/>
    </location>
    <ligand>
        <name>UDP-N-acetyl-alpha-D-glucosamine</name>
        <dbReference type="ChEBI" id="CHEBI:57705"/>
    </ligand>
</feature>
<dbReference type="GO" id="GO:0051991">
    <property type="term" value="F:UDP-N-acetyl-D-glucosamine:N-acetylmuramoyl-L-alanyl-D-glutamyl-meso-2,6-diaminopimelyl-D-alanyl-D-alanine-diphosphoundecaprenol 4-beta-N-acetylglucosaminlytransferase activity"/>
    <property type="evidence" value="ECO:0007669"/>
    <property type="project" value="RHEA"/>
</dbReference>
<comment type="pathway">
    <text evidence="10">Cell wall biogenesis; peptidoglycan biosynthesis.</text>
</comment>
<evidence type="ECO:0000256" key="2">
    <source>
        <dbReference type="ARBA" id="ARBA00022618"/>
    </source>
</evidence>
<keyword evidence="6 10" id="KW-0573">Peptidoglycan synthesis</keyword>
<evidence type="ECO:0000256" key="1">
    <source>
        <dbReference type="ARBA" id="ARBA00022475"/>
    </source>
</evidence>
<dbReference type="RefSeq" id="WP_245450042.1">
    <property type="nucleotide sequence ID" value="NZ_JAHBRY010000001.1"/>
</dbReference>